<evidence type="ECO:0000313" key="4">
    <source>
        <dbReference type="EMBL" id="GJE00828.1"/>
    </source>
</evidence>
<dbReference type="RefSeq" id="WP_238235687.1">
    <property type="nucleotide sequence ID" value="NZ_BPQQ01000031.1"/>
</dbReference>
<dbReference type="Gene3D" id="2.130.10.80">
    <property type="entry name" value="Galactose oxidase/kelch, beta-propeller"/>
    <property type="match status" value="1"/>
</dbReference>
<dbReference type="PANTHER" id="PTHR32208">
    <property type="entry name" value="SECRETED PROTEIN-RELATED"/>
    <property type="match status" value="1"/>
</dbReference>
<dbReference type="Pfam" id="PF09118">
    <property type="entry name" value="GO-like_E_set"/>
    <property type="match status" value="1"/>
</dbReference>
<dbReference type="InterPro" id="IPR007934">
    <property type="entry name" value="AbfB_ABD"/>
</dbReference>
<accession>A0ABQ4SGF6</accession>
<dbReference type="Proteomes" id="UP001055153">
    <property type="component" value="Unassembled WGS sequence"/>
</dbReference>
<keyword evidence="5" id="KW-1185">Reference proteome</keyword>
<dbReference type="InterPro" id="IPR013783">
    <property type="entry name" value="Ig-like_fold"/>
</dbReference>
<evidence type="ECO:0000259" key="3">
    <source>
        <dbReference type="SMART" id="SM00458"/>
    </source>
</evidence>
<feature type="domain" description="Ricin B lectin" evidence="3">
    <location>
        <begin position="760"/>
        <end position="896"/>
    </location>
</feature>
<reference evidence="4" key="1">
    <citation type="journal article" date="2021" name="Front. Microbiol.">
        <title>Comprehensive Comparative Genomics and Phenotyping of Methylobacterium Species.</title>
        <authorList>
            <person name="Alessa O."/>
            <person name="Ogura Y."/>
            <person name="Fujitani Y."/>
            <person name="Takami H."/>
            <person name="Hayashi T."/>
            <person name="Sahin N."/>
            <person name="Tani A."/>
        </authorList>
    </citation>
    <scope>NUCLEOTIDE SEQUENCE</scope>
    <source>
        <strain evidence="4">DSM 17168</strain>
    </source>
</reference>
<dbReference type="EMBL" id="BPQQ01000031">
    <property type="protein sequence ID" value="GJE00828.1"/>
    <property type="molecule type" value="Genomic_DNA"/>
</dbReference>
<dbReference type="InterPro" id="IPR014756">
    <property type="entry name" value="Ig_E-set"/>
</dbReference>
<feature type="region of interest" description="Disordered" evidence="2">
    <location>
        <begin position="577"/>
        <end position="609"/>
    </location>
</feature>
<dbReference type="Gene3D" id="2.60.40.10">
    <property type="entry name" value="Immunoglobulins"/>
    <property type="match status" value="1"/>
</dbReference>
<dbReference type="InterPro" id="IPR009880">
    <property type="entry name" value="Glyoxal_oxidase_N"/>
</dbReference>
<evidence type="ECO:0000313" key="5">
    <source>
        <dbReference type="Proteomes" id="UP001055153"/>
    </source>
</evidence>
<name>A0ABQ4SGF6_9HYPH</name>
<dbReference type="SUPFAM" id="SSF50370">
    <property type="entry name" value="Ricin B-like lectins"/>
    <property type="match status" value="1"/>
</dbReference>
<sequence>MTDVHSTEPRRPSRRLDLALLSATMLATGLLHPAEAAQFGIVVTQIPDPLLSGLTIPDTAPTAGLWSGLQAWPMNAITLGLLPSGKIVSFGTANGDPGTQDGRTFDIWDPSRSLTQGHTTLRGVTGVNSFCAAQAFRPDGSMLISGGIFDNGKNKGSVVLNPTATGVTATAAMLANDRYYSTMVTLPNGQQLILGGSYPYLGGFFDPQGSIDRGYMTGMTPEVYDGTRWRSLLGARSRDAFGPDNSRFWYPRAWIAPNGKVFGIASDKMWFLDPAGKGSVRVSNFKEPQREALSAVDAPNVGPVSTAVMYDTGKILQVGGNSYDNGNGFLSSSQATVVDITSGAAVLTETAPMSVGRAWANATVLPTGQVVVTGGSKYNDAADGDTVLHAETWVPATGRWSVGASGSVYRGYHSGAILMQNGALLIAGGGAPGPVLNQNAEVFYPPYLFTTLNGKAALAPRPRIVSLSTAQLAHGESLQFELTSRNGLAQVVLVGLSATTHSFNSTQRRYVAGFTQNGSAVTVQAPASGNLAPPGYYQLVAIDQKGVPSPGVIIALGGGFAAPSQVAALVAGDAGTGQNGGPGGSTGGGTGTGPGGGTGPGTGTGAAAGTPVSLQASNYTGSYLTAVNGTARLVTPANATDRQQATFRMVPGLAGQGVSFASATSANQYLRNQNYQILQQTSDGGDVFKRGASFLQRAALAGTCGCTTGTCSSYESVDWPGYYVRHRNFSFYIDKLDGSDGFKQDASFCAAPPQDPSVAGPPLLKALHSGLCLSIAAGDRSDGGAVTQRACNGSAEQTWQSTPSNGGTAYVNKASGKCLDISLAQGPAGPRTTVYQWACHGGTNQAWTAKAQSGGNALVSVNANLCLDIAAASTQAGARTIGWTCHGGGNQTFLSQ</sequence>
<dbReference type="Pfam" id="PF07250">
    <property type="entry name" value="Glyoxal_oxid_N"/>
    <property type="match status" value="1"/>
</dbReference>
<organism evidence="4 5">
    <name type="scientific">Methylobacterium isbiliense</name>
    <dbReference type="NCBI Taxonomy" id="315478"/>
    <lineage>
        <taxon>Bacteria</taxon>
        <taxon>Pseudomonadati</taxon>
        <taxon>Pseudomonadota</taxon>
        <taxon>Alphaproteobacteria</taxon>
        <taxon>Hyphomicrobiales</taxon>
        <taxon>Methylobacteriaceae</taxon>
        <taxon>Methylobacterium</taxon>
    </lineage>
</organism>
<reference evidence="4" key="2">
    <citation type="submission" date="2021-08" db="EMBL/GenBank/DDBJ databases">
        <authorList>
            <person name="Tani A."/>
            <person name="Ola A."/>
            <person name="Ogura Y."/>
            <person name="Katsura K."/>
            <person name="Hayashi T."/>
        </authorList>
    </citation>
    <scope>NUCLEOTIDE SEQUENCE</scope>
    <source>
        <strain evidence="4">DSM 17168</strain>
    </source>
</reference>
<dbReference type="Pfam" id="PF00652">
    <property type="entry name" value="Ricin_B_lectin"/>
    <property type="match status" value="1"/>
</dbReference>
<dbReference type="SUPFAM" id="SSF81296">
    <property type="entry name" value="E set domains"/>
    <property type="match status" value="1"/>
</dbReference>
<dbReference type="Pfam" id="PF05270">
    <property type="entry name" value="AbfB"/>
    <property type="match status" value="2"/>
</dbReference>
<feature type="compositionally biased region" description="Gly residues" evidence="2">
    <location>
        <begin position="577"/>
        <end position="606"/>
    </location>
</feature>
<dbReference type="InterPro" id="IPR015202">
    <property type="entry name" value="GO-like_E_set"/>
</dbReference>
<dbReference type="InterPro" id="IPR011043">
    <property type="entry name" value="Gal_Oxase/kelch_b-propeller"/>
</dbReference>
<dbReference type="PROSITE" id="PS50231">
    <property type="entry name" value="RICIN_B_LECTIN"/>
    <property type="match status" value="1"/>
</dbReference>
<dbReference type="Gene3D" id="2.80.10.50">
    <property type="match status" value="3"/>
</dbReference>
<evidence type="ECO:0000256" key="2">
    <source>
        <dbReference type="SAM" id="MobiDB-lite"/>
    </source>
</evidence>
<dbReference type="SUPFAM" id="SSF50965">
    <property type="entry name" value="Galactose oxidase, central domain"/>
    <property type="match status" value="1"/>
</dbReference>
<dbReference type="InterPro" id="IPR037293">
    <property type="entry name" value="Gal_Oxidase_central_sf"/>
</dbReference>
<dbReference type="CDD" id="cd02851">
    <property type="entry name" value="E_set_GO_C"/>
    <property type="match status" value="1"/>
</dbReference>
<comment type="caution">
    <text evidence="4">The sequence shown here is derived from an EMBL/GenBank/DDBJ whole genome shotgun (WGS) entry which is preliminary data.</text>
</comment>
<dbReference type="CDD" id="cd23399">
    <property type="entry name" value="beta-trefoil_ABD_ABFB"/>
    <property type="match status" value="1"/>
</dbReference>
<dbReference type="CDD" id="cd00161">
    <property type="entry name" value="beta-trefoil_Ricin-like"/>
    <property type="match status" value="1"/>
</dbReference>
<protein>
    <recommendedName>
        <fullName evidence="3">Ricin B lectin domain-containing protein</fullName>
    </recommendedName>
</protein>
<dbReference type="InterPro" id="IPR000772">
    <property type="entry name" value="Ricin_B_lectin"/>
</dbReference>
<dbReference type="SUPFAM" id="SSF110221">
    <property type="entry name" value="AbfB domain"/>
    <property type="match status" value="2"/>
</dbReference>
<keyword evidence="1" id="KW-0732">Signal</keyword>
<gene>
    <name evidence="4" type="ORF">GMJLKIPL_2755</name>
</gene>
<dbReference type="SMART" id="SM00458">
    <property type="entry name" value="RICIN"/>
    <property type="match status" value="1"/>
</dbReference>
<dbReference type="InterPro" id="IPR035992">
    <property type="entry name" value="Ricin_B-like_lectins"/>
</dbReference>
<dbReference type="PANTHER" id="PTHR32208:SF21">
    <property type="entry name" value="LOW QUALITY PROTEIN: ALDEHYDE OXIDASE GLOX-LIKE"/>
    <property type="match status" value="1"/>
</dbReference>
<evidence type="ECO:0000256" key="1">
    <source>
        <dbReference type="ARBA" id="ARBA00022729"/>
    </source>
</evidence>
<proteinExistence type="predicted"/>
<dbReference type="InterPro" id="IPR036195">
    <property type="entry name" value="AbfB_ABD_sf"/>
</dbReference>